<dbReference type="AlphaFoldDB" id="A0A0A8Y945"/>
<reference evidence="1" key="2">
    <citation type="journal article" date="2015" name="Data Brief">
        <title>Shoot transcriptome of the giant reed, Arundo donax.</title>
        <authorList>
            <person name="Barrero R.A."/>
            <person name="Guerrero F.D."/>
            <person name="Moolhuijzen P."/>
            <person name="Goolsby J.A."/>
            <person name="Tidwell J."/>
            <person name="Bellgard S.E."/>
            <person name="Bellgard M.I."/>
        </authorList>
    </citation>
    <scope>NUCLEOTIDE SEQUENCE</scope>
    <source>
        <tissue evidence="1">Shoot tissue taken approximately 20 cm above the soil surface</tissue>
    </source>
</reference>
<protein>
    <submittedName>
        <fullName evidence="1">Uncharacterized protein</fullName>
    </submittedName>
</protein>
<sequence length="19" mass="2298">MQMSEQIIQLPRFLLSLSY</sequence>
<name>A0A0A8Y945_ARUDO</name>
<reference evidence="1" key="1">
    <citation type="submission" date="2014-09" db="EMBL/GenBank/DDBJ databases">
        <authorList>
            <person name="Magalhaes I.L.F."/>
            <person name="Oliveira U."/>
            <person name="Santos F.R."/>
            <person name="Vidigal T.H.D.A."/>
            <person name="Brescovit A.D."/>
            <person name="Santos A.J."/>
        </authorList>
    </citation>
    <scope>NUCLEOTIDE SEQUENCE</scope>
    <source>
        <tissue evidence="1">Shoot tissue taken approximately 20 cm above the soil surface</tissue>
    </source>
</reference>
<dbReference type="EMBL" id="GBRH01275576">
    <property type="protein sequence ID" value="JAD22319.1"/>
    <property type="molecule type" value="Transcribed_RNA"/>
</dbReference>
<proteinExistence type="predicted"/>
<accession>A0A0A8Y945</accession>
<evidence type="ECO:0000313" key="1">
    <source>
        <dbReference type="EMBL" id="JAD22319.1"/>
    </source>
</evidence>
<organism evidence="1">
    <name type="scientific">Arundo donax</name>
    <name type="common">Giant reed</name>
    <name type="synonym">Donax arundinaceus</name>
    <dbReference type="NCBI Taxonomy" id="35708"/>
    <lineage>
        <taxon>Eukaryota</taxon>
        <taxon>Viridiplantae</taxon>
        <taxon>Streptophyta</taxon>
        <taxon>Embryophyta</taxon>
        <taxon>Tracheophyta</taxon>
        <taxon>Spermatophyta</taxon>
        <taxon>Magnoliopsida</taxon>
        <taxon>Liliopsida</taxon>
        <taxon>Poales</taxon>
        <taxon>Poaceae</taxon>
        <taxon>PACMAD clade</taxon>
        <taxon>Arundinoideae</taxon>
        <taxon>Arundineae</taxon>
        <taxon>Arundo</taxon>
    </lineage>
</organism>